<name>F9UI82_9GAMM</name>
<evidence type="ECO:0000259" key="1">
    <source>
        <dbReference type="Pfam" id="PF03235"/>
    </source>
</evidence>
<dbReference type="EMBL" id="AFWV01000023">
    <property type="protein sequence ID" value="EGV16087.1"/>
    <property type="molecule type" value="Genomic_DNA"/>
</dbReference>
<dbReference type="RefSeq" id="WP_007195506.1">
    <property type="nucleotide sequence ID" value="NZ_AFWV01000023.1"/>
</dbReference>
<evidence type="ECO:0000313" key="2">
    <source>
        <dbReference type="EMBL" id="EGV16087.1"/>
    </source>
</evidence>
<dbReference type="STRING" id="768671.ThimaDRAFT_4635"/>
<feature type="domain" description="GmrSD restriction endonucleases N-terminal" evidence="1">
    <location>
        <begin position="14"/>
        <end position="154"/>
    </location>
</feature>
<reference evidence="2 3" key="1">
    <citation type="submission" date="2011-06" db="EMBL/GenBank/DDBJ databases">
        <title>The draft genome of Thiocapsa marina 5811.</title>
        <authorList>
            <consortium name="US DOE Joint Genome Institute (JGI-PGF)"/>
            <person name="Lucas S."/>
            <person name="Han J."/>
            <person name="Cheng J.-F."/>
            <person name="Goodwin L."/>
            <person name="Pitluck S."/>
            <person name="Peters L."/>
            <person name="Land M.L."/>
            <person name="Hauser L."/>
            <person name="Vogl K."/>
            <person name="Liu Z."/>
            <person name="Imhoff J."/>
            <person name="Thiel V."/>
            <person name="Frigaard N.-U."/>
            <person name="Bryant D."/>
            <person name="Woyke T.J."/>
        </authorList>
    </citation>
    <scope>NUCLEOTIDE SEQUENCE [LARGE SCALE GENOMIC DNA]</scope>
    <source>
        <strain evidence="2 3">5811</strain>
    </source>
</reference>
<dbReference type="Pfam" id="PF03235">
    <property type="entry name" value="GmrSD_N"/>
    <property type="match status" value="1"/>
</dbReference>
<gene>
    <name evidence="2" type="ORF">ThimaDRAFT_4635</name>
</gene>
<organism evidence="2 3">
    <name type="scientific">Thiocapsa marina 5811</name>
    <dbReference type="NCBI Taxonomy" id="768671"/>
    <lineage>
        <taxon>Bacteria</taxon>
        <taxon>Pseudomonadati</taxon>
        <taxon>Pseudomonadota</taxon>
        <taxon>Gammaproteobacteria</taxon>
        <taxon>Chromatiales</taxon>
        <taxon>Chromatiaceae</taxon>
        <taxon>Thiocapsa</taxon>
    </lineage>
</organism>
<protein>
    <recommendedName>
        <fullName evidence="1">GmrSD restriction endonucleases N-terminal domain-containing protein</fullName>
    </recommendedName>
</protein>
<dbReference type="InterPro" id="IPR004919">
    <property type="entry name" value="GmrSD_N"/>
</dbReference>
<accession>F9UI82</accession>
<keyword evidence="3" id="KW-1185">Reference proteome</keyword>
<dbReference type="Proteomes" id="UP000005459">
    <property type="component" value="Unassembled WGS sequence"/>
</dbReference>
<dbReference type="eggNOG" id="COG1479">
    <property type="taxonomic scope" value="Bacteria"/>
</dbReference>
<dbReference type="PANTHER" id="PTHR39639">
    <property type="entry name" value="CHROMOSOME 16, WHOLE GENOME SHOTGUN SEQUENCE"/>
    <property type="match status" value="1"/>
</dbReference>
<dbReference type="OrthoDB" id="8094406at2"/>
<evidence type="ECO:0000313" key="3">
    <source>
        <dbReference type="Proteomes" id="UP000005459"/>
    </source>
</evidence>
<sequence length="336" mass="38578">MKTSATNRRLRVLLTDIREEKLIPRPEFQRRLVWTNRHKESFIQTVLLGLPFPEIYIASGEVDTTTGEGKEMLVDGQQRITTLSQFFTGSEDLKLKEIAPYVDLPVDAKKSFLEYEVVIRDLGSKNIEEIKDVFRRINSTKYSLNAMEIHNARFDGALKQFVDELSRSAFFDNNRVFGTTEIRRMGDVTFCLTVVITTLAGYFNRDSLFEEFLEKYNDEFEHSVDLKEELQSVFDLIEHARLGPNSRAWRKADLLTLIVELYHFTVRRSHAISPEQLKACLESFYQDVGKAAEGDTEDADAASYHKATLQATADKSSRVRRGEALQAQFNKLLAID</sequence>
<dbReference type="AlphaFoldDB" id="F9UI82"/>
<dbReference type="PANTHER" id="PTHR39639:SF1">
    <property type="entry name" value="DUF262 DOMAIN-CONTAINING PROTEIN"/>
    <property type="match status" value="1"/>
</dbReference>
<proteinExistence type="predicted"/>